<dbReference type="InterPro" id="IPR039421">
    <property type="entry name" value="Type_1_exporter"/>
</dbReference>
<proteinExistence type="inferred from homology"/>
<dbReference type="FunFam" id="3.40.50.300:FF:000205">
    <property type="entry name" value="ABC transporter B family member 4"/>
    <property type="match status" value="2"/>
</dbReference>
<dbReference type="AlphaFoldDB" id="A0A6A7AYN8"/>
<dbReference type="GO" id="GO:0016887">
    <property type="term" value="F:ATP hydrolysis activity"/>
    <property type="evidence" value="ECO:0007669"/>
    <property type="project" value="InterPro"/>
</dbReference>
<evidence type="ECO:0000313" key="12">
    <source>
        <dbReference type="EMBL" id="KAF2848401.1"/>
    </source>
</evidence>
<keyword evidence="7 9" id="KW-1133">Transmembrane helix</keyword>
<dbReference type="CDD" id="cd03249">
    <property type="entry name" value="ABC_MTABC3_MDL1_MDL2"/>
    <property type="match status" value="2"/>
</dbReference>
<keyword evidence="5" id="KW-0547">Nucleotide-binding</keyword>
<keyword evidence="8 9" id="KW-0472">Membrane</keyword>
<feature type="transmembrane region" description="Helical" evidence="9">
    <location>
        <begin position="747"/>
        <end position="767"/>
    </location>
</feature>
<protein>
    <submittedName>
        <fullName evidence="12">Multidrug resistance protein-like protein 1</fullName>
    </submittedName>
</protein>
<evidence type="ECO:0000259" key="10">
    <source>
        <dbReference type="PROSITE" id="PS50893"/>
    </source>
</evidence>
<dbReference type="CDD" id="cd18578">
    <property type="entry name" value="ABC_6TM_Pgp_ABCB1_D2_like"/>
    <property type="match status" value="1"/>
</dbReference>
<feature type="transmembrane region" description="Helical" evidence="9">
    <location>
        <begin position="184"/>
        <end position="202"/>
    </location>
</feature>
<accession>A0A6A7AYN8</accession>
<dbReference type="PROSITE" id="PS00211">
    <property type="entry name" value="ABC_TRANSPORTER_1"/>
    <property type="match status" value="2"/>
</dbReference>
<dbReference type="InterPro" id="IPR011527">
    <property type="entry name" value="ABC1_TM_dom"/>
</dbReference>
<feature type="domain" description="ABC transmembrane type-1" evidence="11">
    <location>
        <begin position="61"/>
        <end position="341"/>
    </location>
</feature>
<dbReference type="EMBL" id="MU006318">
    <property type="protein sequence ID" value="KAF2848401.1"/>
    <property type="molecule type" value="Genomic_DNA"/>
</dbReference>
<feature type="transmembrane region" description="Helical" evidence="9">
    <location>
        <begin position="111"/>
        <end position="132"/>
    </location>
</feature>
<dbReference type="GO" id="GO:0090374">
    <property type="term" value="P:oligopeptide export from mitochondrion"/>
    <property type="evidence" value="ECO:0007669"/>
    <property type="project" value="TreeGrafter"/>
</dbReference>
<dbReference type="InterPro" id="IPR027417">
    <property type="entry name" value="P-loop_NTPase"/>
</dbReference>
<feature type="domain" description="ABC transporter" evidence="10">
    <location>
        <begin position="1029"/>
        <end position="1265"/>
    </location>
</feature>
<sequence length="1272" mass="138895">MATTAGAAVTGVAEEEVKQIAVGLSEQEKEIMDRQTTAPNLTVGYFALFRYASRKDIIVMIIALIASIAAGAVMPLMTLVYGNFAGSFTSFSVDATAAARFQHQINTFTLYFVYLGIGSFVTSYISIIGFSYTGERITQQIRELYLRAIFRQNIAFFDFLGSGEITTRISSDMNLVQDGIGQKIGLFVTGVSMFVSALVVGFVRSWKLSLIMLAATFALILMMGINGTMMRKAQTLSIDEYATAASLAEEVLASARNVAAFGTQKRLEEKYRAFVDRASKLDFKAKFWLSMMIAGMMGILNLQYALAFWQGKRFLDKGELGVSNILTVVMALMIAGFSIGQNLPHLQAFGGATAAATKVFNTIERKSPIDPETDDGEIPGNFVGNIEFKNVKHIYPSRPDTVVLSDFNLNVPSGKMIALVGASGSGKSTIVGLLERFYLPMEGEIYLDGQDITTLNLRWLRQHMAIVSQEPVLFSTTIYESIAHGLVNTEHANVSEEKRMELIEKAAKIANAHDFISELPEKYQTKVGERGNLLSGGQKQRIAIARAIVSDPKILLLDEATAALDTKSESAVQEALDRASQGRTTIVIAHRLSTIKKADNIVVMAMGRIVEQGTHQELIDMNAVYASLVQAQELTAKNRPINSEQAIRDVEKQSFNEKDAERLALIRTATSAPSEFAPKKDQKEKEYGTWELIKFSWEMNKGEHMTMTIGLVFSFLAGCNPAIQAIFLGNSINSLLSPGTSLGGLNVGFWCWMFLMLGLVIGSFYYVQGMTLSRGSARLIGNVRQRAFGAMLRQDMEFFDGDTVTSGALSNFLSSEANRLAGLSGSTLGTIISAASSIFVAFIVGCAFGWKLALVCSATIPLVLGCGYFRFYALIRMEKRTKETSAAASFACEAASSIRTVASLSLEKHLLSEYHTKLDQQAQGNIKFTNVSAALYATSQGLNMFIFALVFWYGGGLLFKQEYTVLQFFIVYSAIINGAQSAGAIFSFAPDMGEARDAAKLLKSFLNRIPKIDHWSTEGKKIDTLNGRVELQNVRFTYPGRPDHRVLRSISLAAEPGQFIALVGASGSGKSTVMQLLERFYDATEGAVIVDGVDIRDYNLQDYRAQLAIVSQETTLYTGTIKENILADKEDIGDEAVIQACKDANIYEFITSLPDGFNTLVGAKGALLSGGQRQRLAIARALLRNPKILLLDEATSALDSTSERVVQAALDAAAMGRTTIAIAHRLSTIQHADCIYVFDQGKIVEKGRREDLIAKQGVYSQLANLQAMGAPQ</sequence>
<name>A0A6A7AYN8_9PLEO</name>
<evidence type="ECO:0000256" key="6">
    <source>
        <dbReference type="ARBA" id="ARBA00022840"/>
    </source>
</evidence>
<feature type="transmembrane region" description="Helical" evidence="9">
    <location>
        <begin position="321"/>
        <end position="339"/>
    </location>
</feature>
<dbReference type="SUPFAM" id="SSF90123">
    <property type="entry name" value="ABC transporter transmembrane region"/>
    <property type="match status" value="2"/>
</dbReference>
<dbReference type="GO" id="GO:0005743">
    <property type="term" value="C:mitochondrial inner membrane"/>
    <property type="evidence" value="ECO:0007669"/>
    <property type="project" value="TreeGrafter"/>
</dbReference>
<dbReference type="SMART" id="SM00382">
    <property type="entry name" value="AAA"/>
    <property type="match status" value="2"/>
</dbReference>
<feature type="transmembrane region" description="Helical" evidence="9">
    <location>
        <begin position="709"/>
        <end position="727"/>
    </location>
</feature>
<dbReference type="InterPro" id="IPR017871">
    <property type="entry name" value="ABC_transporter-like_CS"/>
</dbReference>
<organism evidence="12 13">
    <name type="scientific">Plenodomus tracheiphilus IPT5</name>
    <dbReference type="NCBI Taxonomy" id="1408161"/>
    <lineage>
        <taxon>Eukaryota</taxon>
        <taxon>Fungi</taxon>
        <taxon>Dikarya</taxon>
        <taxon>Ascomycota</taxon>
        <taxon>Pezizomycotina</taxon>
        <taxon>Dothideomycetes</taxon>
        <taxon>Pleosporomycetidae</taxon>
        <taxon>Pleosporales</taxon>
        <taxon>Pleosporineae</taxon>
        <taxon>Leptosphaeriaceae</taxon>
        <taxon>Plenodomus</taxon>
    </lineage>
</organism>
<keyword evidence="6" id="KW-0067">ATP-binding</keyword>
<dbReference type="PANTHER" id="PTHR43394:SF27">
    <property type="entry name" value="ATP-DEPENDENT TRANSLOCASE ABCB1-LIKE"/>
    <property type="match status" value="1"/>
</dbReference>
<keyword evidence="4 9" id="KW-0812">Transmembrane</keyword>
<gene>
    <name evidence="12" type="ORF">T440DRAFT_470260</name>
</gene>
<dbReference type="PANTHER" id="PTHR43394">
    <property type="entry name" value="ATP-DEPENDENT PERMEASE MDL1, MITOCHONDRIAL"/>
    <property type="match status" value="1"/>
</dbReference>
<evidence type="ECO:0000256" key="8">
    <source>
        <dbReference type="ARBA" id="ARBA00023136"/>
    </source>
</evidence>
<dbReference type="PROSITE" id="PS50893">
    <property type="entry name" value="ABC_TRANSPORTER_2"/>
    <property type="match status" value="2"/>
</dbReference>
<feature type="transmembrane region" description="Helical" evidence="9">
    <location>
        <begin position="820"/>
        <end position="844"/>
    </location>
</feature>
<feature type="transmembrane region" description="Helical" evidence="9">
    <location>
        <begin position="965"/>
        <end position="986"/>
    </location>
</feature>
<feature type="transmembrane region" description="Helical" evidence="9">
    <location>
        <begin position="57"/>
        <end position="81"/>
    </location>
</feature>
<comment type="subcellular location">
    <subcellularLocation>
        <location evidence="1">Membrane</location>
        <topology evidence="1">Multi-pass membrane protein</topology>
    </subcellularLocation>
</comment>
<evidence type="ECO:0000256" key="9">
    <source>
        <dbReference type="SAM" id="Phobius"/>
    </source>
</evidence>
<dbReference type="InterPro" id="IPR036640">
    <property type="entry name" value="ABC1_TM_sf"/>
</dbReference>
<reference evidence="12" key="1">
    <citation type="submission" date="2020-01" db="EMBL/GenBank/DDBJ databases">
        <authorList>
            <consortium name="DOE Joint Genome Institute"/>
            <person name="Haridas S."/>
            <person name="Albert R."/>
            <person name="Binder M."/>
            <person name="Bloem J."/>
            <person name="Labutti K."/>
            <person name="Salamov A."/>
            <person name="Andreopoulos B."/>
            <person name="Baker S.E."/>
            <person name="Barry K."/>
            <person name="Bills G."/>
            <person name="Bluhm B.H."/>
            <person name="Cannon C."/>
            <person name="Castanera R."/>
            <person name="Culley D.E."/>
            <person name="Daum C."/>
            <person name="Ezra D."/>
            <person name="Gonzalez J.B."/>
            <person name="Henrissat B."/>
            <person name="Kuo A."/>
            <person name="Liang C."/>
            <person name="Lipzen A."/>
            <person name="Lutzoni F."/>
            <person name="Magnuson J."/>
            <person name="Mondo S."/>
            <person name="Nolan M."/>
            <person name="Ohm R."/>
            <person name="Pangilinan J."/>
            <person name="Park H.-J."/>
            <person name="Ramirez L."/>
            <person name="Alfaro M."/>
            <person name="Sun H."/>
            <person name="Tritt A."/>
            <person name="Yoshinaga Y."/>
            <person name="Zwiers L.-H."/>
            <person name="Turgeon B.G."/>
            <person name="Goodwin S.B."/>
            <person name="Spatafora J.W."/>
            <person name="Crous P.W."/>
            <person name="Grigoriev I.V."/>
        </authorList>
    </citation>
    <scope>NUCLEOTIDE SEQUENCE</scope>
    <source>
        <strain evidence="12">IPT5</strain>
    </source>
</reference>
<dbReference type="SUPFAM" id="SSF52540">
    <property type="entry name" value="P-loop containing nucleoside triphosphate hydrolases"/>
    <property type="match status" value="2"/>
</dbReference>
<dbReference type="GO" id="GO:0015421">
    <property type="term" value="F:ABC-type oligopeptide transporter activity"/>
    <property type="evidence" value="ECO:0007669"/>
    <property type="project" value="TreeGrafter"/>
</dbReference>
<keyword evidence="13" id="KW-1185">Reference proteome</keyword>
<evidence type="ECO:0000259" key="11">
    <source>
        <dbReference type="PROSITE" id="PS50929"/>
    </source>
</evidence>
<dbReference type="Pfam" id="PF00005">
    <property type="entry name" value="ABC_tran"/>
    <property type="match status" value="2"/>
</dbReference>
<feature type="transmembrane region" description="Helical" evidence="9">
    <location>
        <begin position="850"/>
        <end position="872"/>
    </location>
</feature>
<dbReference type="InterPro" id="IPR003439">
    <property type="entry name" value="ABC_transporter-like_ATP-bd"/>
</dbReference>
<feature type="transmembrane region" description="Helical" evidence="9">
    <location>
        <begin position="933"/>
        <end position="953"/>
    </location>
</feature>
<dbReference type="Gene3D" id="3.40.50.300">
    <property type="entry name" value="P-loop containing nucleotide triphosphate hydrolases"/>
    <property type="match status" value="2"/>
</dbReference>
<dbReference type="OrthoDB" id="6500128at2759"/>
<evidence type="ECO:0000256" key="5">
    <source>
        <dbReference type="ARBA" id="ARBA00022741"/>
    </source>
</evidence>
<evidence type="ECO:0000256" key="1">
    <source>
        <dbReference type="ARBA" id="ARBA00004141"/>
    </source>
</evidence>
<dbReference type="PROSITE" id="PS50929">
    <property type="entry name" value="ABC_TM1F"/>
    <property type="match status" value="2"/>
</dbReference>
<dbReference type="CDD" id="cd18577">
    <property type="entry name" value="ABC_6TM_Pgp_ABCB1_D1_like"/>
    <property type="match status" value="1"/>
</dbReference>
<comment type="similarity">
    <text evidence="2">Belongs to the ABC transporter superfamily. ABCB family. Multidrug resistance exporter (TC 3.A.1.201) subfamily.</text>
</comment>
<dbReference type="Gene3D" id="1.20.1560.10">
    <property type="entry name" value="ABC transporter type 1, transmembrane domain"/>
    <property type="match status" value="1"/>
</dbReference>
<feature type="transmembrane region" description="Helical" evidence="9">
    <location>
        <begin position="287"/>
        <end position="309"/>
    </location>
</feature>
<feature type="domain" description="ABC transmembrane type-1" evidence="11">
    <location>
        <begin position="709"/>
        <end position="994"/>
    </location>
</feature>
<dbReference type="Pfam" id="PF00664">
    <property type="entry name" value="ABC_membrane"/>
    <property type="match status" value="2"/>
</dbReference>
<evidence type="ECO:0000256" key="7">
    <source>
        <dbReference type="ARBA" id="ARBA00022989"/>
    </source>
</evidence>
<feature type="domain" description="ABC transporter" evidence="10">
    <location>
        <begin position="386"/>
        <end position="631"/>
    </location>
</feature>
<evidence type="ECO:0000256" key="3">
    <source>
        <dbReference type="ARBA" id="ARBA00022448"/>
    </source>
</evidence>
<dbReference type="GO" id="GO:0005524">
    <property type="term" value="F:ATP binding"/>
    <property type="evidence" value="ECO:0007669"/>
    <property type="project" value="UniProtKB-KW"/>
</dbReference>
<evidence type="ECO:0000256" key="4">
    <source>
        <dbReference type="ARBA" id="ARBA00022692"/>
    </source>
</evidence>
<evidence type="ECO:0000256" key="2">
    <source>
        <dbReference type="ARBA" id="ARBA00007577"/>
    </source>
</evidence>
<dbReference type="FunFam" id="1.20.1560.10:FF:000102">
    <property type="entry name" value="ABC multidrug transporter Mdr1"/>
    <property type="match status" value="1"/>
</dbReference>
<dbReference type="InterPro" id="IPR003593">
    <property type="entry name" value="AAA+_ATPase"/>
</dbReference>
<dbReference type="Proteomes" id="UP000799423">
    <property type="component" value="Unassembled WGS sequence"/>
</dbReference>
<keyword evidence="3" id="KW-0813">Transport</keyword>
<evidence type="ECO:0000313" key="13">
    <source>
        <dbReference type="Proteomes" id="UP000799423"/>
    </source>
</evidence>
<feature type="transmembrane region" description="Helical" evidence="9">
    <location>
        <begin position="208"/>
        <end position="225"/>
    </location>
</feature>